<dbReference type="Pfam" id="PF00173">
    <property type="entry name" value="Cyt-b5"/>
    <property type="match status" value="1"/>
</dbReference>
<dbReference type="InterPro" id="IPR018506">
    <property type="entry name" value="Cyt_B5_heme-BS"/>
</dbReference>
<keyword evidence="6 9" id="KW-0408">Iron</keyword>
<keyword evidence="3" id="KW-0812">Transmembrane</keyword>
<keyword evidence="2 9" id="KW-0349">Heme</keyword>
<dbReference type="PANTHER" id="PTHR43157">
    <property type="entry name" value="PHOSPHATIDYLINOSITOL-GLYCAN BIOSYNTHESIS CLASS F PROTEIN-RELATED"/>
    <property type="match status" value="1"/>
</dbReference>
<gene>
    <name evidence="11" type="ORF">OCTVUL_1B010177</name>
</gene>
<dbReference type="EMBL" id="OX597843">
    <property type="protein sequence ID" value="CAI9744474.1"/>
    <property type="molecule type" value="Genomic_DNA"/>
</dbReference>
<dbReference type="SMART" id="SM01117">
    <property type="entry name" value="Cyt-b5"/>
    <property type="match status" value="1"/>
</dbReference>
<evidence type="ECO:0000256" key="5">
    <source>
        <dbReference type="ARBA" id="ARBA00023002"/>
    </source>
</evidence>
<dbReference type="Pfam" id="PF00106">
    <property type="entry name" value="adh_short"/>
    <property type="match status" value="2"/>
</dbReference>
<name>A0AA36C1V5_OCTVU</name>
<dbReference type="SUPFAM" id="SSF51735">
    <property type="entry name" value="NAD(P)-binding Rossmann-fold domains"/>
    <property type="match status" value="2"/>
</dbReference>
<dbReference type="PRINTS" id="PR00081">
    <property type="entry name" value="GDHRDH"/>
</dbReference>
<dbReference type="Gene3D" id="3.10.120.10">
    <property type="entry name" value="Cytochrome b5-like heme/steroid binding domain"/>
    <property type="match status" value="1"/>
</dbReference>
<comment type="similarity">
    <text evidence="8 9">Belongs to the cytochrome b5 family.</text>
</comment>
<keyword evidence="4 9" id="KW-0479">Metal-binding</keyword>
<dbReference type="GO" id="GO:0016020">
    <property type="term" value="C:membrane"/>
    <property type="evidence" value="ECO:0007669"/>
    <property type="project" value="UniProtKB-SubCell"/>
</dbReference>
<dbReference type="GO" id="GO:0016491">
    <property type="term" value="F:oxidoreductase activity"/>
    <property type="evidence" value="ECO:0007669"/>
    <property type="project" value="UniProtKB-KW"/>
</dbReference>
<accession>A0AA36C1V5</accession>
<evidence type="ECO:0000256" key="1">
    <source>
        <dbReference type="ARBA" id="ARBA00004370"/>
    </source>
</evidence>
<evidence type="ECO:0000256" key="8">
    <source>
        <dbReference type="ARBA" id="ARBA00038168"/>
    </source>
</evidence>
<evidence type="ECO:0000256" key="7">
    <source>
        <dbReference type="ARBA" id="ARBA00023136"/>
    </source>
</evidence>
<evidence type="ECO:0000313" key="12">
    <source>
        <dbReference type="Proteomes" id="UP001162480"/>
    </source>
</evidence>
<sequence length="393" mass="43287">MIIYILSLAGVALGAYLLSCVIYHCKTLKYDSQARMDGKTVLITGASSGIGKATAEHLLLRGARVILACRNLTKTKAAVDEILSSTGVDRKMVSIVHLDLSDLDSVRKCAKEYESQARMDGKTVLITGASSGIGKATAEHLLSRGARVILACRNLTKTKAAVDEILSSTGVDRKMVSIVHLDLSDLDSVRKCAKEIIDTEKQLDVLINNAGLYESSEATTKQGYDLIFGVNFTGPFLLTYLLLDLLKKSAPSRIINKKEEGDKTDVKVYKLEQVKDHKTCKSLWLVIDNKVYDVTEFLDEHPGGEEVLLDLGGTDATEPFDNVSHSSDAREMMKKYYIGELHDDDKTKWSKPTIQTEEEPFSQSTWTNWLVPLGLALAATLLYRCVMVSKDVS</sequence>
<dbReference type="SUPFAM" id="SSF55856">
    <property type="entry name" value="Cytochrome b5-like heme/steroid binding domain"/>
    <property type="match status" value="1"/>
</dbReference>
<dbReference type="AlphaFoldDB" id="A0AA36C1V5"/>
<evidence type="ECO:0000256" key="6">
    <source>
        <dbReference type="ARBA" id="ARBA00023004"/>
    </source>
</evidence>
<evidence type="ECO:0000259" key="10">
    <source>
        <dbReference type="PROSITE" id="PS50255"/>
    </source>
</evidence>
<dbReference type="GO" id="GO:0046872">
    <property type="term" value="F:metal ion binding"/>
    <property type="evidence" value="ECO:0007669"/>
    <property type="project" value="UniProtKB-UniRule"/>
</dbReference>
<dbReference type="Proteomes" id="UP001162480">
    <property type="component" value="Chromosome 30"/>
</dbReference>
<dbReference type="InterPro" id="IPR036400">
    <property type="entry name" value="Cyt_B5-like_heme/steroid_sf"/>
</dbReference>
<evidence type="ECO:0000256" key="4">
    <source>
        <dbReference type="ARBA" id="ARBA00022723"/>
    </source>
</evidence>
<dbReference type="InterPro" id="IPR036291">
    <property type="entry name" value="NAD(P)-bd_dom_sf"/>
</dbReference>
<dbReference type="InterPro" id="IPR002347">
    <property type="entry name" value="SDR_fam"/>
</dbReference>
<reference evidence="11" key="1">
    <citation type="submission" date="2023-08" db="EMBL/GenBank/DDBJ databases">
        <authorList>
            <person name="Alioto T."/>
            <person name="Alioto T."/>
            <person name="Gomez Garrido J."/>
        </authorList>
    </citation>
    <scope>NUCLEOTIDE SEQUENCE</scope>
</reference>
<dbReference type="GO" id="GO:0020037">
    <property type="term" value="F:heme binding"/>
    <property type="evidence" value="ECO:0007669"/>
    <property type="project" value="UniProtKB-UniRule"/>
</dbReference>
<dbReference type="InterPro" id="IPR001199">
    <property type="entry name" value="Cyt_B5-like_heme/steroid-bd"/>
</dbReference>
<evidence type="ECO:0000256" key="3">
    <source>
        <dbReference type="ARBA" id="ARBA00022692"/>
    </source>
</evidence>
<evidence type="ECO:0000313" key="11">
    <source>
        <dbReference type="EMBL" id="CAI9744474.1"/>
    </source>
</evidence>
<dbReference type="PANTHER" id="PTHR43157:SF31">
    <property type="entry name" value="PHOSPHATIDYLINOSITOL-GLYCAN BIOSYNTHESIS CLASS F PROTEIN"/>
    <property type="match status" value="1"/>
</dbReference>
<evidence type="ECO:0000256" key="2">
    <source>
        <dbReference type="ARBA" id="ARBA00022617"/>
    </source>
</evidence>
<keyword evidence="7" id="KW-0472">Membrane</keyword>
<protein>
    <submittedName>
        <fullName evidence="11">Retinol dehydrogenase 11-like</fullName>
    </submittedName>
</protein>
<dbReference type="Gene3D" id="3.40.50.720">
    <property type="entry name" value="NAD(P)-binding Rossmann-like Domain"/>
    <property type="match status" value="2"/>
</dbReference>
<dbReference type="PRINTS" id="PR00363">
    <property type="entry name" value="CYTOCHROMEB5"/>
</dbReference>
<feature type="domain" description="Cytochrome b5 heme-binding" evidence="10">
    <location>
        <begin position="266"/>
        <end position="342"/>
    </location>
</feature>
<proteinExistence type="inferred from homology"/>
<keyword evidence="12" id="KW-1185">Reference proteome</keyword>
<dbReference type="PROSITE" id="PS00191">
    <property type="entry name" value="CYTOCHROME_B5_1"/>
    <property type="match status" value="1"/>
</dbReference>
<dbReference type="FunFam" id="3.10.120.10:FF:000002">
    <property type="entry name" value="Cytochrome b5 type B"/>
    <property type="match status" value="1"/>
</dbReference>
<keyword evidence="5" id="KW-0560">Oxidoreductase</keyword>
<comment type="subcellular location">
    <subcellularLocation>
        <location evidence="1">Membrane</location>
    </subcellularLocation>
</comment>
<evidence type="ECO:0000256" key="9">
    <source>
        <dbReference type="RuleBase" id="RU362121"/>
    </source>
</evidence>
<dbReference type="PROSITE" id="PS50255">
    <property type="entry name" value="CYTOCHROME_B5_2"/>
    <property type="match status" value="1"/>
</dbReference>
<organism evidence="11 12">
    <name type="scientific">Octopus vulgaris</name>
    <name type="common">Common octopus</name>
    <dbReference type="NCBI Taxonomy" id="6645"/>
    <lineage>
        <taxon>Eukaryota</taxon>
        <taxon>Metazoa</taxon>
        <taxon>Spiralia</taxon>
        <taxon>Lophotrochozoa</taxon>
        <taxon>Mollusca</taxon>
        <taxon>Cephalopoda</taxon>
        <taxon>Coleoidea</taxon>
        <taxon>Octopodiformes</taxon>
        <taxon>Octopoda</taxon>
        <taxon>Incirrata</taxon>
        <taxon>Octopodidae</taxon>
        <taxon>Octopus</taxon>
    </lineage>
</organism>